<feature type="chain" id="PRO_5039719893" description="Secreted protein" evidence="1">
    <location>
        <begin position="25"/>
        <end position="127"/>
    </location>
</feature>
<organism evidence="2 3">
    <name type="scientific">Sphaerisporangium melleum</name>
    <dbReference type="NCBI Taxonomy" id="321316"/>
    <lineage>
        <taxon>Bacteria</taxon>
        <taxon>Bacillati</taxon>
        <taxon>Actinomycetota</taxon>
        <taxon>Actinomycetes</taxon>
        <taxon>Streptosporangiales</taxon>
        <taxon>Streptosporangiaceae</taxon>
        <taxon>Sphaerisporangium</taxon>
    </lineage>
</organism>
<proteinExistence type="predicted"/>
<reference evidence="2" key="2">
    <citation type="submission" date="2020-09" db="EMBL/GenBank/DDBJ databases">
        <authorList>
            <person name="Sun Q."/>
            <person name="Ohkuma M."/>
        </authorList>
    </citation>
    <scope>NUCLEOTIDE SEQUENCE</scope>
    <source>
        <strain evidence="2">JCM 13064</strain>
    </source>
</reference>
<evidence type="ECO:0008006" key="4">
    <source>
        <dbReference type="Google" id="ProtNLM"/>
    </source>
</evidence>
<dbReference type="Proteomes" id="UP000645217">
    <property type="component" value="Unassembled WGS sequence"/>
</dbReference>
<keyword evidence="1" id="KW-0732">Signal</keyword>
<comment type="caution">
    <text evidence="2">The sequence shown here is derived from an EMBL/GenBank/DDBJ whole genome shotgun (WGS) entry which is preliminary data.</text>
</comment>
<evidence type="ECO:0000313" key="2">
    <source>
        <dbReference type="EMBL" id="GGK93138.1"/>
    </source>
</evidence>
<dbReference type="PROSITE" id="PS51257">
    <property type="entry name" value="PROKAR_LIPOPROTEIN"/>
    <property type="match status" value="1"/>
</dbReference>
<evidence type="ECO:0000256" key="1">
    <source>
        <dbReference type="SAM" id="SignalP"/>
    </source>
</evidence>
<reference evidence="2" key="1">
    <citation type="journal article" date="2014" name="Int. J. Syst. Evol. Microbiol.">
        <title>Complete genome sequence of Corynebacterium casei LMG S-19264T (=DSM 44701T), isolated from a smear-ripened cheese.</title>
        <authorList>
            <consortium name="US DOE Joint Genome Institute (JGI-PGF)"/>
            <person name="Walter F."/>
            <person name="Albersmeier A."/>
            <person name="Kalinowski J."/>
            <person name="Ruckert C."/>
        </authorList>
    </citation>
    <scope>NUCLEOTIDE SEQUENCE</scope>
    <source>
        <strain evidence="2">JCM 13064</strain>
    </source>
</reference>
<dbReference type="EMBL" id="BMNT01000021">
    <property type="protein sequence ID" value="GGK93138.1"/>
    <property type="molecule type" value="Genomic_DNA"/>
</dbReference>
<accession>A0A917R7H9</accession>
<evidence type="ECO:0000313" key="3">
    <source>
        <dbReference type="Proteomes" id="UP000645217"/>
    </source>
</evidence>
<gene>
    <name evidence="2" type="ORF">GCM10007964_39530</name>
</gene>
<protein>
    <recommendedName>
        <fullName evidence="4">Secreted protein</fullName>
    </recommendedName>
</protein>
<sequence>MSITLRRHALAVSAAAILVSLTTACGGGSTQAVCQDAVKAFQDYSTQAAAGAGNLQAFNTATADLATKLKDLSGKADGDLATTLSELSTTWGGIKIDPANPATAATELTKLGTQATEATQKLAQNCS</sequence>
<name>A0A917R7H9_9ACTN</name>
<feature type="signal peptide" evidence="1">
    <location>
        <begin position="1"/>
        <end position="24"/>
    </location>
</feature>
<keyword evidence="3" id="KW-1185">Reference proteome</keyword>
<dbReference type="AlphaFoldDB" id="A0A917R7H9"/>
<dbReference type="RefSeq" id="WP_189164504.1">
    <property type="nucleotide sequence ID" value="NZ_BMNT01000021.1"/>
</dbReference>